<evidence type="ECO:0000313" key="6">
    <source>
        <dbReference type="EMBL" id="MCM5680438.1"/>
    </source>
</evidence>
<evidence type="ECO:0000256" key="3">
    <source>
        <dbReference type="ARBA" id="ARBA00023125"/>
    </source>
</evidence>
<evidence type="ECO:0000313" key="7">
    <source>
        <dbReference type="Proteomes" id="UP001165541"/>
    </source>
</evidence>
<keyword evidence="3" id="KW-0238">DNA-binding</keyword>
<evidence type="ECO:0000256" key="2">
    <source>
        <dbReference type="ARBA" id="ARBA00023015"/>
    </source>
</evidence>
<dbReference type="RefSeq" id="WP_251778891.1">
    <property type="nucleotide sequence ID" value="NZ_JAMKFE010000007.1"/>
</dbReference>
<dbReference type="PANTHER" id="PTHR30579">
    <property type="entry name" value="TRANSCRIPTIONAL REGULATOR"/>
    <property type="match status" value="1"/>
</dbReference>
<keyword evidence="4" id="KW-0804">Transcription</keyword>
<dbReference type="InterPro" id="IPR036388">
    <property type="entry name" value="WH-like_DNA-bd_sf"/>
</dbReference>
<dbReference type="SUPFAM" id="SSF46785">
    <property type="entry name" value="Winged helix' DNA-binding domain"/>
    <property type="match status" value="1"/>
</dbReference>
<sequence>MSRLTFDLDVLRTLVTGIELGSFAKAADRLGRSTSAVSAQLKKLEEQVGTPVLRKAGRGMVLTPTGEVLIGYARRLLELNDEAAHAVRGTELHGEVRLGLQEDFGEGLLAHVLAGFARAHPRVRVEARLARNAELLQQLQRGRLDLTLAWRLDGRRSPHARSVARVPLCWLGARGAELPPPSKSEPLPLAMLEAPCLMRDAAIAALNRARIPWRVAFTSPSLAGIWAAVGAGLGVTVRTAIGVPPSLQVLAGLPGLPHAGLDVHRADAQPPPPVSRLEHLLAEHVQALV</sequence>
<comment type="similarity">
    <text evidence="1">Belongs to the LysR transcriptional regulatory family.</text>
</comment>
<reference evidence="6" key="1">
    <citation type="submission" date="2022-05" db="EMBL/GenBank/DDBJ databases">
        <title>Schlegelella sp. nov., isolated from mangrove soil.</title>
        <authorList>
            <person name="Liu Y."/>
            <person name="Ge X."/>
            <person name="Liu W."/>
        </authorList>
    </citation>
    <scope>NUCLEOTIDE SEQUENCE</scope>
    <source>
        <strain evidence="6">S2-27</strain>
    </source>
</reference>
<feature type="domain" description="HTH lysR-type" evidence="5">
    <location>
        <begin position="6"/>
        <end position="63"/>
    </location>
</feature>
<evidence type="ECO:0000256" key="4">
    <source>
        <dbReference type="ARBA" id="ARBA00023163"/>
    </source>
</evidence>
<protein>
    <submittedName>
        <fullName evidence="6">LysR substrate-binding domain-containing protein</fullName>
    </submittedName>
</protein>
<comment type="caution">
    <text evidence="6">The sequence shown here is derived from an EMBL/GenBank/DDBJ whole genome shotgun (WGS) entry which is preliminary data.</text>
</comment>
<name>A0ABT0YNX7_9BURK</name>
<gene>
    <name evidence="6" type="ORF">M8A51_12965</name>
</gene>
<dbReference type="Proteomes" id="UP001165541">
    <property type="component" value="Unassembled WGS sequence"/>
</dbReference>
<dbReference type="SUPFAM" id="SSF53850">
    <property type="entry name" value="Periplasmic binding protein-like II"/>
    <property type="match status" value="1"/>
</dbReference>
<dbReference type="InterPro" id="IPR005119">
    <property type="entry name" value="LysR_subst-bd"/>
</dbReference>
<keyword evidence="2" id="KW-0805">Transcription regulation</keyword>
<evidence type="ECO:0000259" key="5">
    <source>
        <dbReference type="PROSITE" id="PS50931"/>
    </source>
</evidence>
<dbReference type="Gene3D" id="3.40.190.10">
    <property type="entry name" value="Periplasmic binding protein-like II"/>
    <property type="match status" value="2"/>
</dbReference>
<accession>A0ABT0YNX7</accession>
<proteinExistence type="inferred from homology"/>
<dbReference type="PROSITE" id="PS50931">
    <property type="entry name" value="HTH_LYSR"/>
    <property type="match status" value="1"/>
</dbReference>
<dbReference type="Gene3D" id="1.10.10.10">
    <property type="entry name" value="Winged helix-like DNA-binding domain superfamily/Winged helix DNA-binding domain"/>
    <property type="match status" value="1"/>
</dbReference>
<organism evidence="6 7">
    <name type="scientific">Caldimonas mangrovi</name>
    <dbReference type="NCBI Taxonomy" id="2944811"/>
    <lineage>
        <taxon>Bacteria</taxon>
        <taxon>Pseudomonadati</taxon>
        <taxon>Pseudomonadota</taxon>
        <taxon>Betaproteobacteria</taxon>
        <taxon>Burkholderiales</taxon>
        <taxon>Sphaerotilaceae</taxon>
        <taxon>Caldimonas</taxon>
    </lineage>
</organism>
<dbReference type="Pfam" id="PF00126">
    <property type="entry name" value="HTH_1"/>
    <property type="match status" value="1"/>
</dbReference>
<dbReference type="InterPro" id="IPR050176">
    <property type="entry name" value="LTTR"/>
</dbReference>
<dbReference type="PANTHER" id="PTHR30579:SF7">
    <property type="entry name" value="HTH-TYPE TRANSCRIPTIONAL REGULATOR LRHA-RELATED"/>
    <property type="match status" value="1"/>
</dbReference>
<dbReference type="InterPro" id="IPR036390">
    <property type="entry name" value="WH_DNA-bd_sf"/>
</dbReference>
<dbReference type="EMBL" id="JAMKFE010000007">
    <property type="protein sequence ID" value="MCM5680438.1"/>
    <property type="molecule type" value="Genomic_DNA"/>
</dbReference>
<keyword evidence="7" id="KW-1185">Reference proteome</keyword>
<dbReference type="Pfam" id="PF03466">
    <property type="entry name" value="LysR_substrate"/>
    <property type="match status" value="1"/>
</dbReference>
<dbReference type="InterPro" id="IPR000847">
    <property type="entry name" value="LysR_HTH_N"/>
</dbReference>
<evidence type="ECO:0000256" key="1">
    <source>
        <dbReference type="ARBA" id="ARBA00009437"/>
    </source>
</evidence>